<feature type="transmembrane region" description="Helical" evidence="2">
    <location>
        <begin position="172"/>
        <end position="193"/>
    </location>
</feature>
<dbReference type="InterPro" id="IPR011701">
    <property type="entry name" value="MFS"/>
</dbReference>
<keyword evidence="5" id="KW-1185">Reference proteome</keyword>
<keyword evidence="2" id="KW-0472">Membrane</keyword>
<dbReference type="InterPro" id="IPR020846">
    <property type="entry name" value="MFS_dom"/>
</dbReference>
<reference evidence="4" key="3">
    <citation type="submission" date="2025-08" db="UniProtKB">
        <authorList>
            <consortium name="Ensembl"/>
        </authorList>
    </citation>
    <scope>IDENTIFICATION</scope>
</reference>
<dbReference type="InterPro" id="IPR036259">
    <property type="entry name" value="MFS_trans_sf"/>
</dbReference>
<dbReference type="GO" id="GO:0008028">
    <property type="term" value="F:monocarboxylic acid transmembrane transporter activity"/>
    <property type="evidence" value="ECO:0000318"/>
    <property type="project" value="GO_Central"/>
</dbReference>
<dbReference type="Gene3D" id="1.20.1250.20">
    <property type="entry name" value="MFS general substrate transporter like domains"/>
    <property type="match status" value="2"/>
</dbReference>
<dbReference type="PROSITE" id="PS50850">
    <property type="entry name" value="MFS"/>
    <property type="match status" value="1"/>
</dbReference>
<feature type="transmembrane region" description="Helical" evidence="2">
    <location>
        <begin position="290"/>
        <end position="311"/>
    </location>
</feature>
<feature type="transmembrane region" description="Helical" evidence="2">
    <location>
        <begin position="225"/>
        <end position="250"/>
    </location>
</feature>
<dbReference type="AlphaFoldDB" id="H2XV23"/>
<feature type="transmembrane region" description="Helical" evidence="2">
    <location>
        <begin position="350"/>
        <end position="374"/>
    </location>
</feature>
<evidence type="ECO:0000256" key="2">
    <source>
        <dbReference type="SAM" id="Phobius"/>
    </source>
</evidence>
<feature type="domain" description="Major facilitator superfamily (MFS) profile" evidence="3">
    <location>
        <begin position="19"/>
        <end position="406"/>
    </location>
</feature>
<feature type="transmembrane region" description="Helical" evidence="2">
    <location>
        <begin position="380"/>
        <end position="402"/>
    </location>
</feature>
<dbReference type="HOGENOM" id="CLU_001265_59_1_1"/>
<dbReference type="Ensembl" id="ENSCINT00000030585.1">
    <property type="protein sequence ID" value="ENSCINP00000033507.1"/>
    <property type="gene ID" value="ENSCING00000018366.1"/>
</dbReference>
<feature type="transmembrane region" description="Helical" evidence="2">
    <location>
        <begin position="262"/>
        <end position="283"/>
    </location>
</feature>
<dbReference type="GeneTree" id="ENSGT00940000166812"/>
<evidence type="ECO:0000313" key="5">
    <source>
        <dbReference type="Proteomes" id="UP000008144"/>
    </source>
</evidence>
<sequence>MSRSKKEPVDPPEGGWGWFIVVAVFIWCALTYGPAVAFPVLYQSIVREFGVTLGQATWLTGAFEFGKSCGYLTLPIFTTKFGDRKTAFCLSIFGALSICLSSLAGAPEIIYIFTGFVPGFVTGNLSVLSFTVIPRYFVKRRMVALGLSQTGSGLGTLALAPLIQILVDFYGWRGALLLLGGLSLNCAVAAALVRPIYLKSDITADPKKKNPTAEVLCRVVSKPKLWLASFVLVLVYSGLKGYLSFVISFATDVLGTGELEATFLLSIYSLVTMISRIIFGVIGDWKKVSIIWVIVITEFIAGLMIGVAWFIKGYALLAVNCSVMSFFSSVSHTFYVPVVAGIVGERDLEWGIGIVGFVSSVVGSGAVPLIGFVVDSSGDVKWAFAISAIFMVIGSLLNLFLFPPKPDETAV</sequence>
<keyword evidence="2" id="KW-0812">Transmembrane</keyword>
<reference evidence="4" key="2">
    <citation type="journal article" date="2008" name="Genome Biol.">
        <title>Improved genome assembly and evidence-based global gene model set for the chordate Ciona intestinalis: new insight into intron and operon populations.</title>
        <authorList>
            <person name="Satou Y."/>
            <person name="Mineta K."/>
            <person name="Ogasawara M."/>
            <person name="Sasakura Y."/>
            <person name="Shoguchi E."/>
            <person name="Ueno K."/>
            <person name="Yamada L."/>
            <person name="Matsumoto J."/>
            <person name="Wasserscheid J."/>
            <person name="Dewar K."/>
            <person name="Wiley G.B."/>
            <person name="Macmil S.L."/>
            <person name="Roe B.A."/>
            <person name="Zeller R.W."/>
            <person name="Hastings K.E."/>
            <person name="Lemaire P."/>
            <person name="Lindquist E."/>
            <person name="Endo T."/>
            <person name="Hotta K."/>
            <person name="Inaba K."/>
        </authorList>
    </citation>
    <scope>NUCLEOTIDE SEQUENCE [LARGE SCALE GENOMIC DNA]</scope>
    <source>
        <strain evidence="4">wild type</strain>
    </source>
</reference>
<proteinExistence type="predicted"/>
<feature type="transmembrane region" description="Helical" evidence="2">
    <location>
        <begin position="145"/>
        <end position="166"/>
    </location>
</feature>
<dbReference type="EMBL" id="EAAA01002182">
    <property type="status" value="NOT_ANNOTATED_CDS"/>
    <property type="molecule type" value="Genomic_DNA"/>
</dbReference>
<dbReference type="PANTHER" id="PTHR11360">
    <property type="entry name" value="MONOCARBOXYLATE TRANSPORTER"/>
    <property type="match status" value="1"/>
</dbReference>
<evidence type="ECO:0000313" key="4">
    <source>
        <dbReference type="Ensembl" id="ENSCINP00000033507.1"/>
    </source>
</evidence>
<dbReference type="GO" id="GO:0005886">
    <property type="term" value="C:plasma membrane"/>
    <property type="evidence" value="ECO:0000318"/>
    <property type="project" value="GO_Central"/>
</dbReference>
<feature type="transmembrane region" description="Helical" evidence="2">
    <location>
        <begin position="317"/>
        <end position="343"/>
    </location>
</feature>
<protein>
    <recommendedName>
        <fullName evidence="3">Major facilitator superfamily (MFS) profile domain-containing protein</fullName>
    </recommendedName>
</protein>
<reference evidence="4" key="4">
    <citation type="submission" date="2025-09" db="UniProtKB">
        <authorList>
            <consortium name="Ensembl"/>
        </authorList>
    </citation>
    <scope>IDENTIFICATION</scope>
</reference>
<dbReference type="Pfam" id="PF07690">
    <property type="entry name" value="MFS_1"/>
    <property type="match status" value="1"/>
</dbReference>
<keyword evidence="2" id="KW-1133">Transmembrane helix</keyword>
<name>H2XV23_CIOIN</name>
<evidence type="ECO:0000259" key="3">
    <source>
        <dbReference type="PROSITE" id="PS50850"/>
    </source>
</evidence>
<dbReference type="PANTHER" id="PTHR11360:SF316">
    <property type="entry name" value="MONOCARBOXYLATE TRANSPORTER 12-LIKE"/>
    <property type="match status" value="1"/>
</dbReference>
<organism evidence="4 5">
    <name type="scientific">Ciona intestinalis</name>
    <name type="common">Transparent sea squirt</name>
    <name type="synonym">Ascidia intestinalis</name>
    <dbReference type="NCBI Taxonomy" id="7719"/>
    <lineage>
        <taxon>Eukaryota</taxon>
        <taxon>Metazoa</taxon>
        <taxon>Chordata</taxon>
        <taxon>Tunicata</taxon>
        <taxon>Ascidiacea</taxon>
        <taxon>Phlebobranchia</taxon>
        <taxon>Cionidae</taxon>
        <taxon>Ciona</taxon>
    </lineage>
</organism>
<comment type="subcellular location">
    <subcellularLocation>
        <location evidence="1">Membrane</location>
        <topology evidence="1">Multi-pass membrane protein</topology>
    </subcellularLocation>
</comment>
<dbReference type="SUPFAM" id="SSF103473">
    <property type="entry name" value="MFS general substrate transporter"/>
    <property type="match status" value="1"/>
</dbReference>
<dbReference type="Proteomes" id="UP000008144">
    <property type="component" value="Chromosome 5"/>
</dbReference>
<feature type="transmembrane region" description="Helical" evidence="2">
    <location>
        <begin position="87"/>
        <end position="104"/>
    </location>
</feature>
<evidence type="ECO:0000256" key="1">
    <source>
        <dbReference type="ARBA" id="ARBA00004141"/>
    </source>
</evidence>
<dbReference type="InterPro" id="IPR050327">
    <property type="entry name" value="Proton-linked_MCT"/>
</dbReference>
<dbReference type="InParanoid" id="H2XV23"/>
<feature type="transmembrane region" description="Helical" evidence="2">
    <location>
        <begin position="16"/>
        <end position="42"/>
    </location>
</feature>
<accession>H2XV23</accession>
<reference evidence="5" key="1">
    <citation type="journal article" date="2002" name="Science">
        <title>The draft genome of Ciona intestinalis: insights into chordate and vertebrate origins.</title>
        <authorList>
            <person name="Dehal P."/>
            <person name="Satou Y."/>
            <person name="Campbell R.K."/>
            <person name="Chapman J."/>
            <person name="Degnan B."/>
            <person name="De Tomaso A."/>
            <person name="Davidson B."/>
            <person name="Di Gregorio A."/>
            <person name="Gelpke M."/>
            <person name="Goodstein D.M."/>
            <person name="Harafuji N."/>
            <person name="Hastings K.E."/>
            <person name="Ho I."/>
            <person name="Hotta K."/>
            <person name="Huang W."/>
            <person name="Kawashima T."/>
            <person name="Lemaire P."/>
            <person name="Martinez D."/>
            <person name="Meinertzhagen I.A."/>
            <person name="Necula S."/>
            <person name="Nonaka M."/>
            <person name="Putnam N."/>
            <person name="Rash S."/>
            <person name="Saiga H."/>
            <person name="Satake M."/>
            <person name="Terry A."/>
            <person name="Yamada L."/>
            <person name="Wang H.G."/>
            <person name="Awazu S."/>
            <person name="Azumi K."/>
            <person name="Boore J."/>
            <person name="Branno M."/>
            <person name="Chin-Bow S."/>
            <person name="DeSantis R."/>
            <person name="Doyle S."/>
            <person name="Francino P."/>
            <person name="Keys D.N."/>
            <person name="Haga S."/>
            <person name="Hayashi H."/>
            <person name="Hino K."/>
            <person name="Imai K.S."/>
            <person name="Inaba K."/>
            <person name="Kano S."/>
            <person name="Kobayashi K."/>
            <person name="Kobayashi M."/>
            <person name="Lee B.I."/>
            <person name="Makabe K.W."/>
            <person name="Manohar C."/>
            <person name="Matassi G."/>
            <person name="Medina M."/>
            <person name="Mochizuki Y."/>
            <person name="Mount S."/>
            <person name="Morishita T."/>
            <person name="Miura S."/>
            <person name="Nakayama A."/>
            <person name="Nishizaka S."/>
            <person name="Nomoto H."/>
            <person name="Ohta F."/>
            <person name="Oishi K."/>
            <person name="Rigoutsos I."/>
            <person name="Sano M."/>
            <person name="Sasaki A."/>
            <person name="Sasakura Y."/>
            <person name="Shoguchi E."/>
            <person name="Shin-i T."/>
            <person name="Spagnuolo A."/>
            <person name="Stainier D."/>
            <person name="Suzuki M.M."/>
            <person name="Tassy O."/>
            <person name="Takatori N."/>
            <person name="Tokuoka M."/>
            <person name="Yagi K."/>
            <person name="Yoshizaki F."/>
            <person name="Wada S."/>
            <person name="Zhang C."/>
            <person name="Hyatt P.D."/>
            <person name="Larimer F."/>
            <person name="Detter C."/>
            <person name="Doggett N."/>
            <person name="Glavina T."/>
            <person name="Hawkins T."/>
            <person name="Richardson P."/>
            <person name="Lucas S."/>
            <person name="Kohara Y."/>
            <person name="Levine M."/>
            <person name="Satoh N."/>
            <person name="Rokhsar D.S."/>
        </authorList>
    </citation>
    <scope>NUCLEOTIDE SEQUENCE [LARGE SCALE GENOMIC DNA]</scope>
</reference>
<dbReference type="OMA" id="SANRHYE"/>
<feature type="transmembrane region" description="Helical" evidence="2">
    <location>
        <begin position="110"/>
        <end position="133"/>
    </location>
</feature>